<dbReference type="Pfam" id="PF01979">
    <property type="entry name" value="Amidohydro_1"/>
    <property type="match status" value="1"/>
</dbReference>
<name>C4G987_9FIRM</name>
<dbReference type="PANTHER" id="PTHR43794">
    <property type="entry name" value="AMINOHYDROLASE SSNA-RELATED"/>
    <property type="match status" value="1"/>
</dbReference>
<dbReference type="SUPFAM" id="SSF51338">
    <property type="entry name" value="Composite domain of metallo-dependent hydrolases"/>
    <property type="match status" value="2"/>
</dbReference>
<dbReference type="AlphaFoldDB" id="C4G987"/>
<comment type="caution">
    <text evidence="2">The sequence shown here is derived from an EMBL/GenBank/DDBJ whole genome shotgun (WGS) entry which is preliminary data.</text>
</comment>
<dbReference type="eggNOG" id="COG0402">
    <property type="taxonomic scope" value="Bacteria"/>
</dbReference>
<keyword evidence="3" id="KW-1185">Reference proteome</keyword>
<dbReference type="SUPFAM" id="SSF51556">
    <property type="entry name" value="Metallo-dependent hydrolases"/>
    <property type="match status" value="1"/>
</dbReference>
<dbReference type="Gene3D" id="2.30.40.10">
    <property type="entry name" value="Urease, subunit C, domain 1"/>
    <property type="match status" value="1"/>
</dbReference>
<gene>
    <name evidence="2" type="ORF">GCWU000342_00538</name>
</gene>
<sequence>MNIRFYNARLMTLDERERPALTEGELWVQGNQIVYIGDGRDRRAQEVASEKSPLVWERQENCQGNLLMPGFKNAHTHTAMTFVRTVADDLPLQDWLTKQIFPREGCLREEDIYWLDILGIMEYLTSGITSNFDMYFYPPMNASASVDTGFRTVLVPGFNNFGAPIETVEENMCRVNEMGELVSMVVGFHAEYTTSMERMEDVAKLASKYKSPVFLHNSETEREVKECIDRWGKTPTQLTDSLGMYEYGGGGYHCIWFSDEDFEIYKRRGLTAVTNPASNLKLASGIAPISRFLDEGISLAIGTDGASSNNALDMFREMYLTTALAKVREGDASAVPAEDVLYMATAGGAKAMGLTDCDRLAEGKKADLIMIDLKQPNMQPENDILKNLVYSGSKQNVKMTMVDGRILYENGSFHIGFDPGDIYARANEIIQRINREAGFGQ</sequence>
<evidence type="ECO:0000313" key="3">
    <source>
        <dbReference type="Proteomes" id="UP000003494"/>
    </source>
</evidence>
<proteinExistence type="predicted"/>
<evidence type="ECO:0000313" key="2">
    <source>
        <dbReference type="EMBL" id="EEP29184.1"/>
    </source>
</evidence>
<dbReference type="InterPro" id="IPR011059">
    <property type="entry name" value="Metal-dep_hydrolase_composite"/>
</dbReference>
<dbReference type="RefSeq" id="WP_006905572.1">
    <property type="nucleotide sequence ID" value="NZ_GG665866.1"/>
</dbReference>
<dbReference type="HOGENOM" id="CLU_012358_2_1_9"/>
<dbReference type="Proteomes" id="UP000003494">
    <property type="component" value="Unassembled WGS sequence"/>
</dbReference>
<dbReference type="PANTHER" id="PTHR43794:SF5">
    <property type="entry name" value="CHLOROHYDROLASE FAMILY PROTEIN"/>
    <property type="match status" value="1"/>
</dbReference>
<reference evidence="2" key="1">
    <citation type="submission" date="2009-04" db="EMBL/GenBank/DDBJ databases">
        <authorList>
            <person name="Weinstock G."/>
            <person name="Sodergren E."/>
            <person name="Clifton S."/>
            <person name="Fulton L."/>
            <person name="Fulton B."/>
            <person name="Courtney L."/>
            <person name="Fronick C."/>
            <person name="Harrison M."/>
            <person name="Strong C."/>
            <person name="Farmer C."/>
            <person name="Delahaunty K."/>
            <person name="Markovic C."/>
            <person name="Hall O."/>
            <person name="Minx P."/>
            <person name="Tomlinson C."/>
            <person name="Mitreva M."/>
            <person name="Nelson J."/>
            <person name="Hou S."/>
            <person name="Wollam A."/>
            <person name="Pepin K.H."/>
            <person name="Johnson M."/>
            <person name="Bhonagiri V."/>
            <person name="Nash W.E."/>
            <person name="Warren W."/>
            <person name="Chinwalla A."/>
            <person name="Mardis E.R."/>
            <person name="Wilson R.K."/>
        </authorList>
    </citation>
    <scope>NUCLEOTIDE SEQUENCE [LARGE SCALE GENOMIC DNA]</scope>
    <source>
        <strain evidence="2">DSM 14600</strain>
    </source>
</reference>
<dbReference type="InterPro" id="IPR050287">
    <property type="entry name" value="MTA/SAH_deaminase"/>
</dbReference>
<feature type="domain" description="Amidohydrolase-related" evidence="1">
    <location>
        <begin position="67"/>
        <end position="406"/>
    </location>
</feature>
<dbReference type="GO" id="GO:0016810">
    <property type="term" value="F:hydrolase activity, acting on carbon-nitrogen (but not peptide) bonds"/>
    <property type="evidence" value="ECO:0007669"/>
    <property type="project" value="InterPro"/>
</dbReference>
<dbReference type="EMBL" id="ACIP02000001">
    <property type="protein sequence ID" value="EEP29184.1"/>
    <property type="molecule type" value="Genomic_DNA"/>
</dbReference>
<organism evidence="2 3">
    <name type="scientific">Shuttleworthella satelles DSM 14600</name>
    <dbReference type="NCBI Taxonomy" id="626523"/>
    <lineage>
        <taxon>Bacteria</taxon>
        <taxon>Bacillati</taxon>
        <taxon>Bacillota</taxon>
        <taxon>Clostridia</taxon>
        <taxon>Lachnospirales</taxon>
        <taxon>Lachnospiraceae</taxon>
        <taxon>Shuttleworthella</taxon>
    </lineage>
</organism>
<dbReference type="STRING" id="626523.GCWU000342_00538"/>
<dbReference type="Gene3D" id="3.20.20.140">
    <property type="entry name" value="Metal-dependent hydrolases"/>
    <property type="match status" value="1"/>
</dbReference>
<evidence type="ECO:0000259" key="1">
    <source>
        <dbReference type="Pfam" id="PF01979"/>
    </source>
</evidence>
<dbReference type="CDD" id="cd01298">
    <property type="entry name" value="ATZ_TRZ_like"/>
    <property type="match status" value="1"/>
</dbReference>
<dbReference type="InterPro" id="IPR032466">
    <property type="entry name" value="Metal_Hydrolase"/>
</dbReference>
<dbReference type="InterPro" id="IPR006680">
    <property type="entry name" value="Amidohydro-rel"/>
</dbReference>
<accession>C4G987</accession>
<protein>
    <submittedName>
        <fullName evidence="2">Amidohydrolase family protein</fullName>
    </submittedName>
</protein>